<name>A0A956NH19_UNCEI</name>
<evidence type="ECO:0000313" key="1">
    <source>
        <dbReference type="EMBL" id="MCA9758682.1"/>
    </source>
</evidence>
<proteinExistence type="predicted"/>
<accession>A0A956NH19</accession>
<dbReference type="EMBL" id="JAGQHS010000199">
    <property type="protein sequence ID" value="MCA9758682.1"/>
    <property type="molecule type" value="Genomic_DNA"/>
</dbReference>
<comment type="caution">
    <text evidence="1">The sequence shown here is derived from an EMBL/GenBank/DDBJ whole genome shotgun (WGS) entry which is preliminary data.</text>
</comment>
<sequence length="143" mass="15140">MIDSLGHGASRSRAVRVAGILDTISATRNDVELTLKDGASVSARLETHDNERLKSLFGSRVVVSGMARFGTSGELLTIDVEHLGPVGEGDVLFERVPSSPSPPGRPVVTLRPQDVTTGVSAFFGTWPGDESDEELLAALDAIR</sequence>
<reference evidence="1" key="1">
    <citation type="submission" date="2020-04" db="EMBL/GenBank/DDBJ databases">
        <authorList>
            <person name="Zhang T."/>
        </authorList>
    </citation>
    <scope>NUCLEOTIDE SEQUENCE</scope>
    <source>
        <strain evidence="1">HKST-UBA02</strain>
    </source>
</reference>
<dbReference type="Proteomes" id="UP000739538">
    <property type="component" value="Unassembled WGS sequence"/>
</dbReference>
<dbReference type="AlphaFoldDB" id="A0A956NH19"/>
<evidence type="ECO:0000313" key="2">
    <source>
        <dbReference type="Proteomes" id="UP000739538"/>
    </source>
</evidence>
<organism evidence="1 2">
    <name type="scientific">Eiseniibacteriota bacterium</name>
    <dbReference type="NCBI Taxonomy" id="2212470"/>
    <lineage>
        <taxon>Bacteria</taxon>
        <taxon>Candidatus Eiseniibacteriota</taxon>
    </lineage>
</organism>
<gene>
    <name evidence="1" type="ORF">KDA27_23015</name>
</gene>
<reference evidence="1" key="2">
    <citation type="journal article" date="2021" name="Microbiome">
        <title>Successional dynamics and alternative stable states in a saline activated sludge microbial community over 9 years.</title>
        <authorList>
            <person name="Wang Y."/>
            <person name="Ye J."/>
            <person name="Ju F."/>
            <person name="Liu L."/>
            <person name="Boyd J.A."/>
            <person name="Deng Y."/>
            <person name="Parks D.H."/>
            <person name="Jiang X."/>
            <person name="Yin X."/>
            <person name="Woodcroft B.J."/>
            <person name="Tyson G.W."/>
            <person name="Hugenholtz P."/>
            <person name="Polz M.F."/>
            <person name="Zhang T."/>
        </authorList>
    </citation>
    <scope>NUCLEOTIDE SEQUENCE</scope>
    <source>
        <strain evidence="1">HKST-UBA02</strain>
    </source>
</reference>
<protein>
    <submittedName>
        <fullName evidence="1">Uncharacterized protein</fullName>
    </submittedName>
</protein>